<protein>
    <recommendedName>
        <fullName evidence="1">Dilute domain-containing protein</fullName>
    </recommendedName>
</protein>
<dbReference type="OrthoDB" id="6108017at2759"/>
<dbReference type="Proteomes" id="UP000663852">
    <property type="component" value="Unassembled WGS sequence"/>
</dbReference>
<organism evidence="2 3">
    <name type="scientific">Adineta ricciae</name>
    <name type="common">Rotifer</name>
    <dbReference type="NCBI Taxonomy" id="249248"/>
    <lineage>
        <taxon>Eukaryota</taxon>
        <taxon>Metazoa</taxon>
        <taxon>Spiralia</taxon>
        <taxon>Gnathifera</taxon>
        <taxon>Rotifera</taxon>
        <taxon>Eurotatoria</taxon>
        <taxon>Bdelloidea</taxon>
        <taxon>Adinetida</taxon>
        <taxon>Adinetidae</taxon>
        <taxon>Adineta</taxon>
    </lineage>
</organism>
<feature type="non-terminal residue" evidence="2">
    <location>
        <position position="138"/>
    </location>
</feature>
<proteinExistence type="predicted"/>
<feature type="non-terminal residue" evidence="2">
    <location>
        <position position="1"/>
    </location>
</feature>
<dbReference type="InterPro" id="IPR052072">
    <property type="entry name" value="Vascular_dev_regulator"/>
</dbReference>
<name>A0A815XL32_ADIRI</name>
<feature type="domain" description="Dilute" evidence="1">
    <location>
        <begin position="1"/>
        <end position="138"/>
    </location>
</feature>
<gene>
    <name evidence="2" type="ORF">EDS130_LOCUS46464</name>
</gene>
<reference evidence="2" key="1">
    <citation type="submission" date="2021-02" db="EMBL/GenBank/DDBJ databases">
        <authorList>
            <person name="Nowell W R."/>
        </authorList>
    </citation>
    <scope>NUCLEOTIDE SEQUENCE</scope>
</reference>
<dbReference type="PANTHER" id="PTHR16027">
    <property type="entry name" value="DILUTE DOMAIN-CONTAINING PROTEIN YPR089W"/>
    <property type="match status" value="1"/>
</dbReference>
<dbReference type="InterPro" id="IPR002710">
    <property type="entry name" value="Dilute_dom"/>
</dbReference>
<accession>A0A815XL32</accession>
<dbReference type="GO" id="GO:0051020">
    <property type="term" value="F:GTPase binding"/>
    <property type="evidence" value="ECO:0007669"/>
    <property type="project" value="TreeGrafter"/>
</dbReference>
<sequence>KYQATNTPKQNEQALRNFDLTDYRTIFADLVVHLYDEILKRVKAKLLPMIIPAIIEHEDLDSGGIASINPSLPGNNSTEKRSKFSAQDLLKQLNDYHKLCQMYSVEPVIIQQLFRQIFYLIDAQALRGLLVRSDCCNW</sequence>
<evidence type="ECO:0000259" key="1">
    <source>
        <dbReference type="PROSITE" id="PS51126"/>
    </source>
</evidence>
<dbReference type="PANTHER" id="PTHR16027:SF6">
    <property type="entry name" value="DILUTE DOMAIN-CONTAINING PROTEIN"/>
    <property type="match status" value="1"/>
</dbReference>
<comment type="caution">
    <text evidence="2">The sequence shown here is derived from an EMBL/GenBank/DDBJ whole genome shotgun (WGS) entry which is preliminary data.</text>
</comment>
<dbReference type="EMBL" id="CAJNOJ010002303">
    <property type="protein sequence ID" value="CAF1558881.1"/>
    <property type="molecule type" value="Genomic_DNA"/>
</dbReference>
<evidence type="ECO:0000313" key="3">
    <source>
        <dbReference type="Proteomes" id="UP000663852"/>
    </source>
</evidence>
<dbReference type="AlphaFoldDB" id="A0A815XL32"/>
<evidence type="ECO:0000313" key="2">
    <source>
        <dbReference type="EMBL" id="CAF1558881.1"/>
    </source>
</evidence>
<dbReference type="PROSITE" id="PS51126">
    <property type="entry name" value="DILUTE"/>
    <property type="match status" value="1"/>
</dbReference>